<organism evidence="2 3">
    <name type="scientific">Prorocentrum cordatum</name>
    <dbReference type="NCBI Taxonomy" id="2364126"/>
    <lineage>
        <taxon>Eukaryota</taxon>
        <taxon>Sar</taxon>
        <taxon>Alveolata</taxon>
        <taxon>Dinophyceae</taxon>
        <taxon>Prorocentrales</taxon>
        <taxon>Prorocentraceae</taxon>
        <taxon>Prorocentrum</taxon>
    </lineage>
</organism>
<feature type="region of interest" description="Disordered" evidence="1">
    <location>
        <begin position="102"/>
        <end position="125"/>
    </location>
</feature>
<sequence length="125" mass="13828">MVWPHDVIYSAQLSSSMFFPDIPSTSWKREMRRLRLLAYLPVAIDFFHLDRPALVVVVSTKHTAACPQEGSHDITFVRSSSMDDAISQDIAVRDDVEEVVEETVVHGSSRDSRSGQDAVLGGPVG</sequence>
<proteinExistence type="predicted"/>
<protein>
    <submittedName>
        <fullName evidence="2">Uncharacterized protein</fullName>
    </submittedName>
</protein>
<comment type="caution">
    <text evidence="2">The sequence shown here is derived from an EMBL/GenBank/DDBJ whole genome shotgun (WGS) entry which is preliminary data.</text>
</comment>
<dbReference type="EMBL" id="CAUYUJ010003145">
    <property type="protein sequence ID" value="CAK0804078.1"/>
    <property type="molecule type" value="Genomic_DNA"/>
</dbReference>
<name>A0ABN9QDU2_9DINO</name>
<keyword evidence="3" id="KW-1185">Reference proteome</keyword>
<evidence type="ECO:0000313" key="2">
    <source>
        <dbReference type="EMBL" id="CAK0804078.1"/>
    </source>
</evidence>
<accession>A0ABN9QDU2</accession>
<evidence type="ECO:0000313" key="3">
    <source>
        <dbReference type="Proteomes" id="UP001189429"/>
    </source>
</evidence>
<gene>
    <name evidence="2" type="ORF">PCOR1329_LOCUS11001</name>
</gene>
<dbReference type="Proteomes" id="UP001189429">
    <property type="component" value="Unassembled WGS sequence"/>
</dbReference>
<reference evidence="2" key="1">
    <citation type="submission" date="2023-10" db="EMBL/GenBank/DDBJ databases">
        <authorList>
            <person name="Chen Y."/>
            <person name="Shah S."/>
            <person name="Dougan E. K."/>
            <person name="Thang M."/>
            <person name="Chan C."/>
        </authorList>
    </citation>
    <scope>NUCLEOTIDE SEQUENCE [LARGE SCALE GENOMIC DNA]</scope>
</reference>
<evidence type="ECO:0000256" key="1">
    <source>
        <dbReference type="SAM" id="MobiDB-lite"/>
    </source>
</evidence>